<evidence type="ECO:0000256" key="4">
    <source>
        <dbReference type="ARBA" id="ARBA00035499"/>
    </source>
</evidence>
<dbReference type="PIRSF" id="PIRSF002181">
    <property type="entry name" value="Ribosomal_L13"/>
    <property type="match status" value="1"/>
</dbReference>
<dbReference type="STRING" id="1798665.A2942_04110"/>
<gene>
    <name evidence="5" type="ORF">A2942_04110</name>
</gene>
<comment type="caution">
    <text evidence="5">The sequence shown here is derived from an EMBL/GenBank/DDBJ whole genome shotgun (WGS) entry which is preliminary data.</text>
</comment>
<dbReference type="GO" id="GO:1990904">
    <property type="term" value="C:ribonucleoprotein complex"/>
    <property type="evidence" value="ECO:0007669"/>
    <property type="project" value="UniProtKB-KW"/>
</dbReference>
<protein>
    <recommendedName>
        <fullName evidence="4">50S ribosomal protein L13</fullName>
    </recommendedName>
</protein>
<dbReference type="PANTHER" id="PTHR11545:SF2">
    <property type="entry name" value="LARGE RIBOSOMAL SUBUNIT PROTEIN UL13M"/>
    <property type="match status" value="1"/>
</dbReference>
<dbReference type="SUPFAM" id="SSF52161">
    <property type="entry name" value="Ribosomal protein L13"/>
    <property type="match status" value="1"/>
</dbReference>
<sequence length="114" mass="12563">MEYIIDARGKSLGRVASEAAKVLLAKNSPSVKKNVVANVTVRITHAKALNISEKKLLQKKYHSHSGYPGSDRSLSLAHIIATKGQKEALKRAIKGMLPGNTLREKRLKHLIIEE</sequence>
<dbReference type="EMBL" id="MHLP01000038">
    <property type="protein sequence ID" value="OGZ11368.1"/>
    <property type="molecule type" value="Genomic_DNA"/>
</dbReference>
<dbReference type="InterPro" id="IPR005823">
    <property type="entry name" value="Ribosomal_uL13_bac-type"/>
</dbReference>
<evidence type="ECO:0000256" key="1">
    <source>
        <dbReference type="ARBA" id="ARBA00006227"/>
    </source>
</evidence>
<evidence type="ECO:0000313" key="5">
    <source>
        <dbReference type="EMBL" id="OGZ11368.1"/>
    </source>
</evidence>
<dbReference type="Gene3D" id="3.90.1180.10">
    <property type="entry name" value="Ribosomal protein L13"/>
    <property type="match status" value="1"/>
</dbReference>
<dbReference type="InterPro" id="IPR036899">
    <property type="entry name" value="Ribosomal_uL13_sf"/>
</dbReference>
<evidence type="ECO:0000313" key="6">
    <source>
        <dbReference type="Proteomes" id="UP000178534"/>
    </source>
</evidence>
<organism evidence="5 6">
    <name type="scientific">Candidatus Lloydbacteria bacterium RIFCSPLOWO2_01_FULL_50_20</name>
    <dbReference type="NCBI Taxonomy" id="1798665"/>
    <lineage>
        <taxon>Bacteria</taxon>
        <taxon>Candidatus Lloydiibacteriota</taxon>
    </lineage>
</organism>
<keyword evidence="2" id="KW-0689">Ribosomal protein</keyword>
<evidence type="ECO:0000256" key="2">
    <source>
        <dbReference type="ARBA" id="ARBA00022980"/>
    </source>
</evidence>
<dbReference type="AlphaFoldDB" id="A0A1G2DF06"/>
<evidence type="ECO:0000256" key="3">
    <source>
        <dbReference type="ARBA" id="ARBA00023274"/>
    </source>
</evidence>
<reference evidence="5 6" key="1">
    <citation type="journal article" date="2016" name="Nat. Commun.">
        <title>Thousands of microbial genomes shed light on interconnected biogeochemical processes in an aquifer system.</title>
        <authorList>
            <person name="Anantharaman K."/>
            <person name="Brown C.T."/>
            <person name="Hug L.A."/>
            <person name="Sharon I."/>
            <person name="Castelle C.J."/>
            <person name="Probst A.J."/>
            <person name="Thomas B.C."/>
            <person name="Singh A."/>
            <person name="Wilkins M.J."/>
            <person name="Karaoz U."/>
            <person name="Brodie E.L."/>
            <person name="Williams K.H."/>
            <person name="Hubbard S.S."/>
            <person name="Banfield J.F."/>
        </authorList>
    </citation>
    <scope>NUCLEOTIDE SEQUENCE [LARGE SCALE GENOMIC DNA]</scope>
</reference>
<dbReference type="Pfam" id="PF00572">
    <property type="entry name" value="Ribosomal_L13"/>
    <property type="match status" value="1"/>
</dbReference>
<dbReference type="GO" id="GO:0017148">
    <property type="term" value="P:negative regulation of translation"/>
    <property type="evidence" value="ECO:0007669"/>
    <property type="project" value="TreeGrafter"/>
</dbReference>
<dbReference type="GO" id="GO:0003729">
    <property type="term" value="F:mRNA binding"/>
    <property type="evidence" value="ECO:0007669"/>
    <property type="project" value="TreeGrafter"/>
</dbReference>
<dbReference type="Proteomes" id="UP000178534">
    <property type="component" value="Unassembled WGS sequence"/>
</dbReference>
<dbReference type="PANTHER" id="PTHR11545">
    <property type="entry name" value="RIBOSOMAL PROTEIN L13"/>
    <property type="match status" value="1"/>
</dbReference>
<keyword evidence="3" id="KW-0687">Ribonucleoprotein</keyword>
<dbReference type="GO" id="GO:0006412">
    <property type="term" value="P:translation"/>
    <property type="evidence" value="ECO:0007669"/>
    <property type="project" value="InterPro"/>
</dbReference>
<comment type="similarity">
    <text evidence="1">Belongs to the universal ribosomal protein uL13 family.</text>
</comment>
<dbReference type="CDD" id="cd00392">
    <property type="entry name" value="Ribosomal_L13"/>
    <property type="match status" value="1"/>
</dbReference>
<proteinExistence type="inferred from homology"/>
<dbReference type="GO" id="GO:0003735">
    <property type="term" value="F:structural constituent of ribosome"/>
    <property type="evidence" value="ECO:0007669"/>
    <property type="project" value="InterPro"/>
</dbReference>
<dbReference type="GO" id="GO:0005840">
    <property type="term" value="C:ribosome"/>
    <property type="evidence" value="ECO:0007669"/>
    <property type="project" value="UniProtKB-KW"/>
</dbReference>
<name>A0A1G2DF06_9BACT</name>
<accession>A0A1G2DF06</accession>
<dbReference type="InterPro" id="IPR005822">
    <property type="entry name" value="Ribosomal_uL13"/>
</dbReference>